<dbReference type="AlphaFoldDB" id="A0AA40BUT1"/>
<keyword evidence="3" id="KW-1185">Reference proteome</keyword>
<name>A0AA40BUT1_9PEZI</name>
<sequence>MRHTTGLFGEGQYIPPESPKELEEAVHAHKVKLRLACLLTLVILSVVFLLNVDLLD</sequence>
<organism evidence="2 3">
    <name type="scientific">Immersiella caudata</name>
    <dbReference type="NCBI Taxonomy" id="314043"/>
    <lineage>
        <taxon>Eukaryota</taxon>
        <taxon>Fungi</taxon>
        <taxon>Dikarya</taxon>
        <taxon>Ascomycota</taxon>
        <taxon>Pezizomycotina</taxon>
        <taxon>Sordariomycetes</taxon>
        <taxon>Sordariomycetidae</taxon>
        <taxon>Sordariales</taxon>
        <taxon>Lasiosphaeriaceae</taxon>
        <taxon>Immersiella</taxon>
    </lineage>
</organism>
<gene>
    <name evidence="2" type="ORF">B0T14DRAFT_570314</name>
</gene>
<evidence type="ECO:0000256" key="1">
    <source>
        <dbReference type="SAM" id="Phobius"/>
    </source>
</evidence>
<proteinExistence type="predicted"/>
<protein>
    <submittedName>
        <fullName evidence="2">Uncharacterized protein</fullName>
    </submittedName>
</protein>
<evidence type="ECO:0000313" key="3">
    <source>
        <dbReference type="Proteomes" id="UP001175000"/>
    </source>
</evidence>
<dbReference type="EMBL" id="JAULSU010000006">
    <property type="protein sequence ID" value="KAK0614375.1"/>
    <property type="molecule type" value="Genomic_DNA"/>
</dbReference>
<dbReference type="Proteomes" id="UP001175000">
    <property type="component" value="Unassembled WGS sequence"/>
</dbReference>
<evidence type="ECO:0000313" key="2">
    <source>
        <dbReference type="EMBL" id="KAK0614375.1"/>
    </source>
</evidence>
<reference evidence="2" key="1">
    <citation type="submission" date="2023-06" db="EMBL/GenBank/DDBJ databases">
        <title>Genome-scale phylogeny and comparative genomics of the fungal order Sordariales.</title>
        <authorList>
            <consortium name="Lawrence Berkeley National Laboratory"/>
            <person name="Hensen N."/>
            <person name="Bonometti L."/>
            <person name="Westerberg I."/>
            <person name="Brannstrom I.O."/>
            <person name="Guillou S."/>
            <person name="Cros-Aarteil S."/>
            <person name="Calhoun S."/>
            <person name="Haridas S."/>
            <person name="Kuo A."/>
            <person name="Mondo S."/>
            <person name="Pangilinan J."/>
            <person name="Riley R."/>
            <person name="Labutti K."/>
            <person name="Andreopoulos B."/>
            <person name="Lipzen A."/>
            <person name="Chen C."/>
            <person name="Yanf M."/>
            <person name="Daum C."/>
            <person name="Ng V."/>
            <person name="Clum A."/>
            <person name="Steindorff A."/>
            <person name="Ohm R."/>
            <person name="Martin F."/>
            <person name="Silar P."/>
            <person name="Natvig D."/>
            <person name="Lalanne C."/>
            <person name="Gautier V."/>
            <person name="Ament-Velasquez S.L."/>
            <person name="Kruys A."/>
            <person name="Hutchinson M.I."/>
            <person name="Powell A.J."/>
            <person name="Barry K."/>
            <person name="Miller A.N."/>
            <person name="Grigoriev I.V."/>
            <person name="Debuchy R."/>
            <person name="Gladieux P."/>
            <person name="Thoren M.H."/>
            <person name="Johannesson H."/>
        </authorList>
    </citation>
    <scope>NUCLEOTIDE SEQUENCE</scope>
    <source>
        <strain evidence="2">CBS 606.72</strain>
    </source>
</reference>
<keyword evidence="1" id="KW-0812">Transmembrane</keyword>
<keyword evidence="1" id="KW-1133">Transmembrane helix</keyword>
<keyword evidence="1" id="KW-0472">Membrane</keyword>
<accession>A0AA40BUT1</accession>
<comment type="caution">
    <text evidence="2">The sequence shown here is derived from an EMBL/GenBank/DDBJ whole genome shotgun (WGS) entry which is preliminary data.</text>
</comment>
<feature type="transmembrane region" description="Helical" evidence="1">
    <location>
        <begin position="33"/>
        <end position="52"/>
    </location>
</feature>